<evidence type="ECO:0000313" key="4">
    <source>
        <dbReference type="Proteomes" id="UP000828251"/>
    </source>
</evidence>
<dbReference type="PANTHER" id="PTHR45633">
    <property type="entry name" value="60 KDA HEAT SHOCK PROTEIN, MITOCHONDRIAL"/>
    <property type="match status" value="1"/>
</dbReference>
<proteinExistence type="inferred from homology"/>
<dbReference type="InterPro" id="IPR001844">
    <property type="entry name" value="Cpn60/GroEL"/>
</dbReference>
<comment type="caution">
    <text evidence="3">The sequence shown here is derived from an EMBL/GenBank/DDBJ whole genome shotgun (WGS) entry which is preliminary data.</text>
</comment>
<reference evidence="3 4" key="1">
    <citation type="journal article" date="2021" name="Plant Biotechnol. J.">
        <title>Multi-omics assisted identification of the key and species-specific regulatory components of drought-tolerant mechanisms in Gossypium stocksii.</title>
        <authorList>
            <person name="Yu D."/>
            <person name="Ke L."/>
            <person name="Zhang D."/>
            <person name="Wu Y."/>
            <person name="Sun Y."/>
            <person name="Mei J."/>
            <person name="Sun J."/>
            <person name="Sun Y."/>
        </authorList>
    </citation>
    <scope>NUCLEOTIDE SEQUENCE [LARGE SCALE GENOMIC DNA]</scope>
    <source>
        <strain evidence="4">cv. E1</strain>
        <tissue evidence="3">Leaf</tissue>
    </source>
</reference>
<dbReference type="GO" id="GO:0042026">
    <property type="term" value="P:protein refolding"/>
    <property type="evidence" value="ECO:0007669"/>
    <property type="project" value="InterPro"/>
</dbReference>
<comment type="similarity">
    <text evidence="1">Belongs to the chaperonin (HSP60) family.</text>
</comment>
<evidence type="ECO:0000256" key="2">
    <source>
        <dbReference type="ARBA" id="ARBA00023186"/>
    </source>
</evidence>
<evidence type="ECO:0000313" key="3">
    <source>
        <dbReference type="EMBL" id="KAH1097869.1"/>
    </source>
</evidence>
<dbReference type="InterPro" id="IPR027410">
    <property type="entry name" value="TCP-1-like_intermed_sf"/>
</dbReference>
<dbReference type="GO" id="GO:0140662">
    <property type="term" value="F:ATP-dependent protein folding chaperone"/>
    <property type="evidence" value="ECO:0007669"/>
    <property type="project" value="InterPro"/>
</dbReference>
<accession>A0A9D3VX23</accession>
<keyword evidence="2" id="KW-0143">Chaperone</keyword>
<keyword evidence="4" id="KW-1185">Reference proteome</keyword>
<dbReference type="AlphaFoldDB" id="A0A9D3VX23"/>
<organism evidence="3 4">
    <name type="scientific">Gossypium stocksii</name>
    <dbReference type="NCBI Taxonomy" id="47602"/>
    <lineage>
        <taxon>Eukaryota</taxon>
        <taxon>Viridiplantae</taxon>
        <taxon>Streptophyta</taxon>
        <taxon>Embryophyta</taxon>
        <taxon>Tracheophyta</taxon>
        <taxon>Spermatophyta</taxon>
        <taxon>Magnoliopsida</taxon>
        <taxon>eudicotyledons</taxon>
        <taxon>Gunneridae</taxon>
        <taxon>Pentapetalae</taxon>
        <taxon>rosids</taxon>
        <taxon>malvids</taxon>
        <taxon>Malvales</taxon>
        <taxon>Malvaceae</taxon>
        <taxon>Malvoideae</taxon>
        <taxon>Gossypium</taxon>
    </lineage>
</organism>
<dbReference type="Gene3D" id="3.30.260.10">
    <property type="entry name" value="TCP-1-like chaperonin intermediate domain"/>
    <property type="match status" value="1"/>
</dbReference>
<dbReference type="OrthoDB" id="1733909at2759"/>
<dbReference type="EMBL" id="JAIQCV010000005">
    <property type="protein sequence ID" value="KAH1097869.1"/>
    <property type="molecule type" value="Genomic_DNA"/>
</dbReference>
<dbReference type="InterPro" id="IPR027413">
    <property type="entry name" value="GROEL-like_equatorial_sf"/>
</dbReference>
<gene>
    <name evidence="3" type="ORF">J1N35_014790</name>
</gene>
<protein>
    <submittedName>
        <fullName evidence="3">Uncharacterized protein</fullName>
    </submittedName>
</protein>
<dbReference type="Proteomes" id="UP000828251">
    <property type="component" value="Unassembled WGS sequence"/>
</dbReference>
<dbReference type="Gene3D" id="1.10.560.10">
    <property type="entry name" value="GroEL-like equatorial domain"/>
    <property type="match status" value="1"/>
</dbReference>
<name>A0A9D3VX23_9ROSI</name>
<sequence>MHKGKLHQQSLNFGVGAHSEIELEDHKLRIGDAKNASFAAMDEGIVPDSGATYIHLLEQIHIIKNSKEDSDE</sequence>
<evidence type="ECO:0000256" key="1">
    <source>
        <dbReference type="ARBA" id="ARBA00006607"/>
    </source>
</evidence>